<proteinExistence type="predicted"/>
<keyword evidence="4" id="KW-1185">Reference proteome</keyword>
<comment type="caution">
    <text evidence="3">The sequence shown here is derived from an EMBL/GenBank/DDBJ whole genome shotgun (WGS) entry which is preliminary data.</text>
</comment>
<dbReference type="PANTHER" id="PTHR14326:SF15">
    <property type="entry name" value="OS06G0130200 PROTEIN"/>
    <property type="match status" value="1"/>
</dbReference>
<dbReference type="GO" id="GO:0060236">
    <property type="term" value="P:regulation of mitotic spindle organization"/>
    <property type="evidence" value="ECO:0007669"/>
    <property type="project" value="InterPro"/>
</dbReference>
<sequence length="519" mass="58006">MEEDMEVEQVFVAYEIDLDYEFDAARFFDFSRNETPAEAHEAELWFETARSYPPSPFVVKLVRREDILLENVNTSPKTKDLEYTTILSDCKSNVGLDLEFSATAVDDKGEGGRLFTNLQGGILENLSKQPLQLTTGLTFSNKIFSDNIRAKTKSSAKPVLPRSSTLMKPTASQLAKQNQPAQVGGSRIQKLMVQNKERSLCNPSGMESQASKRQKLEGGLLHKVVDAKQQTDFVHKAPKRDGTVDKNSAHARLKLTIPREPDLETANRAQRIRSKSSTEPEHPTTAASRFKARPLNRKILNAPSLPLLKKSTPRLPEFREFHLKTLERAMQHSSAISSSSLPCNDSDKGLEKNCGIPITDNGIRDLRRPSVMDTPIHDGLDFMHNFKACPLNKKIFSSKGEIGVFRNSKQETTVPMAFNFQTAKRVQHNPPVELFSKLSLKSEFQTHNGSELKLPPHTNTSIKGSKENILNSFRPEQEMTHLLKEKISAFGGKHIQCGSDGGTAEASLESSVRRRLGIR</sequence>
<dbReference type="InterPro" id="IPR027330">
    <property type="entry name" value="TPX2_central_dom"/>
</dbReference>
<name>A0AAD7L6P5_QUISA</name>
<feature type="domain" description="TPX2 central" evidence="2">
    <location>
        <begin position="253"/>
        <end position="420"/>
    </location>
</feature>
<gene>
    <name evidence="3" type="ORF">O6P43_024269</name>
</gene>
<accession>A0AAD7L6P5</accession>
<dbReference type="GO" id="GO:0008017">
    <property type="term" value="F:microtubule binding"/>
    <property type="evidence" value="ECO:0007669"/>
    <property type="project" value="TreeGrafter"/>
</dbReference>
<dbReference type="GO" id="GO:0005880">
    <property type="term" value="C:nuclear microtubule"/>
    <property type="evidence" value="ECO:0007669"/>
    <property type="project" value="TreeGrafter"/>
</dbReference>
<evidence type="ECO:0000313" key="4">
    <source>
        <dbReference type="Proteomes" id="UP001163823"/>
    </source>
</evidence>
<dbReference type="GO" id="GO:0090307">
    <property type="term" value="P:mitotic spindle assembly"/>
    <property type="evidence" value="ECO:0007669"/>
    <property type="project" value="TreeGrafter"/>
</dbReference>
<reference evidence="3" key="1">
    <citation type="journal article" date="2023" name="Science">
        <title>Elucidation of the pathway for biosynthesis of saponin adjuvants from the soapbark tree.</title>
        <authorList>
            <person name="Reed J."/>
            <person name="Orme A."/>
            <person name="El-Demerdash A."/>
            <person name="Owen C."/>
            <person name="Martin L.B.B."/>
            <person name="Misra R.C."/>
            <person name="Kikuchi S."/>
            <person name="Rejzek M."/>
            <person name="Martin A.C."/>
            <person name="Harkess A."/>
            <person name="Leebens-Mack J."/>
            <person name="Louveau T."/>
            <person name="Stephenson M.J."/>
            <person name="Osbourn A."/>
        </authorList>
    </citation>
    <scope>NUCLEOTIDE SEQUENCE</scope>
    <source>
        <strain evidence="3">S10</strain>
    </source>
</reference>
<dbReference type="Proteomes" id="UP001163823">
    <property type="component" value="Chromosome 10"/>
</dbReference>
<dbReference type="GO" id="GO:0005819">
    <property type="term" value="C:spindle"/>
    <property type="evidence" value="ECO:0007669"/>
    <property type="project" value="InterPro"/>
</dbReference>
<feature type="region of interest" description="Disordered" evidence="1">
    <location>
        <begin position="263"/>
        <end position="288"/>
    </location>
</feature>
<dbReference type="PANTHER" id="PTHR14326">
    <property type="entry name" value="TARGETING PROTEIN FOR XKLP2"/>
    <property type="match status" value="1"/>
</dbReference>
<organism evidence="3 4">
    <name type="scientific">Quillaja saponaria</name>
    <name type="common">Soap bark tree</name>
    <dbReference type="NCBI Taxonomy" id="32244"/>
    <lineage>
        <taxon>Eukaryota</taxon>
        <taxon>Viridiplantae</taxon>
        <taxon>Streptophyta</taxon>
        <taxon>Embryophyta</taxon>
        <taxon>Tracheophyta</taxon>
        <taxon>Spermatophyta</taxon>
        <taxon>Magnoliopsida</taxon>
        <taxon>eudicotyledons</taxon>
        <taxon>Gunneridae</taxon>
        <taxon>Pentapetalae</taxon>
        <taxon>rosids</taxon>
        <taxon>fabids</taxon>
        <taxon>Fabales</taxon>
        <taxon>Quillajaceae</taxon>
        <taxon>Quillaja</taxon>
    </lineage>
</organism>
<dbReference type="InterPro" id="IPR009675">
    <property type="entry name" value="TPX2_fam"/>
</dbReference>
<dbReference type="AlphaFoldDB" id="A0AAD7L6P5"/>
<dbReference type="GO" id="GO:0030295">
    <property type="term" value="F:protein kinase activator activity"/>
    <property type="evidence" value="ECO:0007669"/>
    <property type="project" value="TreeGrafter"/>
</dbReference>
<feature type="region of interest" description="Disordered" evidence="1">
    <location>
        <begin position="499"/>
        <end position="519"/>
    </location>
</feature>
<dbReference type="Pfam" id="PF12214">
    <property type="entry name" value="TPX2_importin"/>
    <property type="match status" value="1"/>
</dbReference>
<protein>
    <submittedName>
        <fullName evidence="3">Protein TPX2</fullName>
    </submittedName>
</protein>
<evidence type="ECO:0000313" key="3">
    <source>
        <dbReference type="EMBL" id="KAJ7952419.1"/>
    </source>
</evidence>
<dbReference type="EMBL" id="JARAOO010000010">
    <property type="protein sequence ID" value="KAJ7952419.1"/>
    <property type="molecule type" value="Genomic_DNA"/>
</dbReference>
<evidence type="ECO:0000256" key="1">
    <source>
        <dbReference type="SAM" id="MobiDB-lite"/>
    </source>
</evidence>
<evidence type="ECO:0000259" key="2">
    <source>
        <dbReference type="Pfam" id="PF12214"/>
    </source>
</evidence>
<dbReference type="KEGG" id="qsa:O6P43_024269"/>